<dbReference type="EMBL" id="CM051404">
    <property type="protein sequence ID" value="KAJ4705981.1"/>
    <property type="molecule type" value="Genomic_DNA"/>
</dbReference>
<dbReference type="Proteomes" id="UP001164539">
    <property type="component" value="Chromosome 11"/>
</dbReference>
<name>A0ACC1X3D4_MELAZ</name>
<keyword evidence="2" id="KW-1185">Reference proteome</keyword>
<comment type="caution">
    <text evidence="1">The sequence shown here is derived from an EMBL/GenBank/DDBJ whole genome shotgun (WGS) entry which is preliminary data.</text>
</comment>
<protein>
    <submittedName>
        <fullName evidence="1">B3 domain-containing protein</fullName>
    </submittedName>
</protein>
<gene>
    <name evidence="1" type="ORF">OWV82_019696</name>
</gene>
<evidence type="ECO:0000313" key="1">
    <source>
        <dbReference type="EMBL" id="KAJ4705981.1"/>
    </source>
</evidence>
<reference evidence="1 2" key="1">
    <citation type="journal article" date="2023" name="Science">
        <title>Complex scaffold remodeling in plant triterpene biosynthesis.</title>
        <authorList>
            <person name="De La Pena R."/>
            <person name="Hodgson H."/>
            <person name="Liu J.C."/>
            <person name="Stephenson M.J."/>
            <person name="Martin A.C."/>
            <person name="Owen C."/>
            <person name="Harkess A."/>
            <person name="Leebens-Mack J."/>
            <person name="Jimenez L.E."/>
            <person name="Osbourn A."/>
            <person name="Sattely E.S."/>
        </authorList>
    </citation>
    <scope>NUCLEOTIDE SEQUENCE [LARGE SCALE GENOMIC DNA]</scope>
    <source>
        <strain evidence="2">cv. JPN11</strain>
        <tissue evidence="1">Leaf</tissue>
    </source>
</reference>
<organism evidence="1 2">
    <name type="scientific">Melia azedarach</name>
    <name type="common">Chinaberry tree</name>
    <dbReference type="NCBI Taxonomy" id="155640"/>
    <lineage>
        <taxon>Eukaryota</taxon>
        <taxon>Viridiplantae</taxon>
        <taxon>Streptophyta</taxon>
        <taxon>Embryophyta</taxon>
        <taxon>Tracheophyta</taxon>
        <taxon>Spermatophyta</taxon>
        <taxon>Magnoliopsida</taxon>
        <taxon>eudicotyledons</taxon>
        <taxon>Gunneridae</taxon>
        <taxon>Pentapetalae</taxon>
        <taxon>rosids</taxon>
        <taxon>malvids</taxon>
        <taxon>Sapindales</taxon>
        <taxon>Meliaceae</taxon>
        <taxon>Melia</taxon>
    </lineage>
</organism>
<accession>A0ACC1X3D4</accession>
<proteinExistence type="predicted"/>
<evidence type="ECO:0000313" key="2">
    <source>
        <dbReference type="Proteomes" id="UP001164539"/>
    </source>
</evidence>
<sequence length="233" mass="27241">MMPRKRKIAGKNKQAVDDLFTFDLELPKFEARENSDLLERSAKEVSTKLVVYDDTWSTKDNEPYVRRTNMKEKVLTYNIGLMKNYMPGEEEEEERIGLSTKLKLFSYPWKITKTLTISDVGHMSRLLVNINSVERYVLPFLDVELISEVHSKKGLTVNVWDHDTNSTHGLFFKKWVSMNCFVFNGKWNQNFVHRRNLRAGDKIGLYWDSFYSRLSFCVLDRAAPTIQEAPALE</sequence>